<protein>
    <submittedName>
        <fullName evidence="4">Acetyltransferase YpeA</fullName>
        <ecNumber evidence="4">2.3.1.-</ecNumber>
    </submittedName>
</protein>
<gene>
    <name evidence="4" type="primary">ypeA</name>
    <name evidence="4" type="ORF">BRLA_c007300</name>
</gene>
<dbReference type="InterPro" id="IPR050832">
    <property type="entry name" value="Bact_Acetyltransf"/>
</dbReference>
<keyword evidence="2 4" id="KW-0012">Acyltransferase</keyword>
<accession>A0A075R1H1</accession>
<dbReference type="eggNOG" id="COG0456">
    <property type="taxonomic scope" value="Bacteria"/>
</dbReference>
<sequence>MIIRTFRLGDYAAITRIWQETELNRTDTETMDSLAKQLAWDSDLVMVAEEDGEVVGVIVGTIDGTRAYFYRLAVSRSSQGRGIGRNLVEALENRFHQRGVNQILIMVNQANEQVLPFYQAMGYELQQYITLSKKISS</sequence>
<dbReference type="Proteomes" id="UP000005850">
    <property type="component" value="Chromosome"/>
</dbReference>
<name>A0A075R1H1_BRELA</name>
<keyword evidence="5" id="KW-1185">Reference proteome</keyword>
<evidence type="ECO:0000313" key="5">
    <source>
        <dbReference type="Proteomes" id="UP000005850"/>
    </source>
</evidence>
<dbReference type="STRING" id="1042163.BRLA_c007300"/>
<dbReference type="GO" id="GO:0016747">
    <property type="term" value="F:acyltransferase activity, transferring groups other than amino-acyl groups"/>
    <property type="evidence" value="ECO:0007669"/>
    <property type="project" value="InterPro"/>
</dbReference>
<organism evidence="4 5">
    <name type="scientific">Brevibacillus laterosporus LMG 15441</name>
    <dbReference type="NCBI Taxonomy" id="1042163"/>
    <lineage>
        <taxon>Bacteria</taxon>
        <taxon>Bacillati</taxon>
        <taxon>Bacillota</taxon>
        <taxon>Bacilli</taxon>
        <taxon>Bacillales</taxon>
        <taxon>Paenibacillaceae</taxon>
        <taxon>Brevibacillus</taxon>
    </lineage>
</organism>
<dbReference type="InterPro" id="IPR000182">
    <property type="entry name" value="GNAT_dom"/>
</dbReference>
<dbReference type="KEGG" id="blr:BRLA_c007300"/>
<reference evidence="4 5" key="1">
    <citation type="journal article" date="2011" name="J. Bacteriol.">
        <title>Genome sequence of Brevibacillus laterosporus LMG 15441, a pathogen of invertebrates.</title>
        <authorList>
            <person name="Djukic M."/>
            <person name="Poehlein A."/>
            <person name="Thurmer A."/>
            <person name="Daniel R."/>
        </authorList>
    </citation>
    <scope>NUCLEOTIDE SEQUENCE [LARGE SCALE GENOMIC DNA]</scope>
    <source>
        <strain evidence="4 5">LMG 15441</strain>
    </source>
</reference>
<dbReference type="HOGENOM" id="CLU_013985_34_1_9"/>
<dbReference type="InterPro" id="IPR017255">
    <property type="entry name" value="AcTrfase_GNAT_prd"/>
</dbReference>
<dbReference type="Gene3D" id="3.40.630.30">
    <property type="match status" value="1"/>
</dbReference>
<dbReference type="AlphaFoldDB" id="A0A075R1H1"/>
<dbReference type="PANTHER" id="PTHR43877">
    <property type="entry name" value="AMINOALKYLPHOSPHONATE N-ACETYLTRANSFERASE-RELATED-RELATED"/>
    <property type="match status" value="1"/>
</dbReference>
<dbReference type="SUPFAM" id="SSF55729">
    <property type="entry name" value="Acyl-CoA N-acyltransferases (Nat)"/>
    <property type="match status" value="1"/>
</dbReference>
<dbReference type="CDD" id="cd04301">
    <property type="entry name" value="NAT_SF"/>
    <property type="match status" value="1"/>
</dbReference>
<dbReference type="EMBL" id="CP007806">
    <property type="protein sequence ID" value="AIG25088.1"/>
    <property type="molecule type" value="Genomic_DNA"/>
</dbReference>
<evidence type="ECO:0000256" key="1">
    <source>
        <dbReference type="ARBA" id="ARBA00022679"/>
    </source>
</evidence>
<dbReference type="InterPro" id="IPR016181">
    <property type="entry name" value="Acyl_CoA_acyltransferase"/>
</dbReference>
<dbReference type="PANTHER" id="PTHR43877:SF2">
    <property type="entry name" value="AMINOALKYLPHOSPHONATE N-ACETYLTRANSFERASE-RELATED"/>
    <property type="match status" value="1"/>
</dbReference>
<keyword evidence="1 4" id="KW-0808">Transferase</keyword>
<feature type="domain" description="N-acetyltransferase" evidence="3">
    <location>
        <begin position="1"/>
        <end position="137"/>
    </location>
</feature>
<evidence type="ECO:0000259" key="3">
    <source>
        <dbReference type="PROSITE" id="PS51186"/>
    </source>
</evidence>
<dbReference type="RefSeq" id="WP_003335420.1">
    <property type="nucleotide sequence ID" value="NZ_CP007806.1"/>
</dbReference>
<dbReference type="EC" id="2.3.1.-" evidence="4"/>
<dbReference type="PROSITE" id="PS51186">
    <property type="entry name" value="GNAT"/>
    <property type="match status" value="1"/>
</dbReference>
<dbReference type="Pfam" id="PF00583">
    <property type="entry name" value="Acetyltransf_1"/>
    <property type="match status" value="1"/>
</dbReference>
<evidence type="ECO:0000313" key="4">
    <source>
        <dbReference type="EMBL" id="AIG25088.1"/>
    </source>
</evidence>
<proteinExistence type="predicted"/>
<dbReference type="PIRSF" id="PIRSF037663">
    <property type="entry name" value="Acetyltransf_GNAT_prd"/>
    <property type="match status" value="1"/>
</dbReference>
<evidence type="ECO:0000256" key="2">
    <source>
        <dbReference type="ARBA" id="ARBA00023315"/>
    </source>
</evidence>